<evidence type="ECO:0000313" key="4">
    <source>
        <dbReference type="Proteomes" id="UP000004221"/>
    </source>
</evidence>
<accession>I4ED53</accession>
<dbReference type="CDD" id="cd17535">
    <property type="entry name" value="REC_NarL-like"/>
    <property type="match status" value="1"/>
</dbReference>
<evidence type="ECO:0000256" key="1">
    <source>
        <dbReference type="PROSITE-ProRule" id="PRU00169"/>
    </source>
</evidence>
<name>I4ED53_9BACT</name>
<proteinExistence type="predicted"/>
<dbReference type="PANTHER" id="PTHR43228">
    <property type="entry name" value="TWO-COMPONENT RESPONSE REGULATOR"/>
    <property type="match status" value="1"/>
</dbReference>
<dbReference type="Proteomes" id="UP000004221">
    <property type="component" value="Unassembled WGS sequence"/>
</dbReference>
<dbReference type="EMBL" id="CAGS01000045">
    <property type="protein sequence ID" value="CCF82615.1"/>
    <property type="molecule type" value="Genomic_DNA"/>
</dbReference>
<reference evidence="3 4" key="1">
    <citation type="journal article" date="2012" name="ISME J.">
        <title>Nitrification expanded: discovery, physiology and genomics of a nitrite-oxidizing bacterium from the phylum Chloroflexi.</title>
        <authorList>
            <person name="Sorokin D.Y."/>
            <person name="Lucker S."/>
            <person name="Vejmelkova D."/>
            <person name="Kostrikina N.A."/>
            <person name="Kleerebezem R."/>
            <person name="Rijpstra W.I."/>
            <person name="Damste J.S."/>
            <person name="Le Paslier D."/>
            <person name="Muyzer G."/>
            <person name="Wagner M."/>
            <person name="van Loosdrecht M.C."/>
            <person name="Daims H."/>
        </authorList>
    </citation>
    <scope>NUCLEOTIDE SEQUENCE [LARGE SCALE GENOMIC DNA]</scope>
    <source>
        <strain evidence="4">none</strain>
    </source>
</reference>
<evidence type="ECO:0000259" key="2">
    <source>
        <dbReference type="PROSITE" id="PS50110"/>
    </source>
</evidence>
<dbReference type="Gene3D" id="3.40.50.2300">
    <property type="match status" value="1"/>
</dbReference>
<protein>
    <recommendedName>
        <fullName evidence="2">Response regulatory domain-containing protein</fullName>
    </recommendedName>
</protein>
<keyword evidence="4" id="KW-1185">Reference proteome</keyword>
<feature type="modified residue" description="4-aspartylphosphate" evidence="1">
    <location>
        <position position="54"/>
    </location>
</feature>
<dbReference type="SUPFAM" id="SSF52172">
    <property type="entry name" value="CheY-like"/>
    <property type="match status" value="1"/>
</dbReference>
<dbReference type="InterPro" id="IPR001789">
    <property type="entry name" value="Sig_transdc_resp-reg_receiver"/>
</dbReference>
<dbReference type="Pfam" id="PF00072">
    <property type="entry name" value="Response_reg"/>
    <property type="match status" value="1"/>
</dbReference>
<evidence type="ECO:0000313" key="3">
    <source>
        <dbReference type="EMBL" id="CCF82615.1"/>
    </source>
</evidence>
<dbReference type="InterPro" id="IPR011006">
    <property type="entry name" value="CheY-like_superfamily"/>
</dbReference>
<dbReference type="AlphaFoldDB" id="I4ED53"/>
<organism evidence="3 4">
    <name type="scientific">Nitrolancea hollandica Lb</name>
    <dbReference type="NCBI Taxonomy" id="1129897"/>
    <lineage>
        <taxon>Bacteria</taxon>
        <taxon>Pseudomonadati</taxon>
        <taxon>Thermomicrobiota</taxon>
        <taxon>Thermomicrobia</taxon>
        <taxon>Sphaerobacterales</taxon>
        <taxon>Sphaerobacterineae</taxon>
        <taxon>Sphaerobacteraceae</taxon>
        <taxon>Nitrolancea</taxon>
    </lineage>
</organism>
<dbReference type="SMART" id="SM00448">
    <property type="entry name" value="REC"/>
    <property type="match status" value="1"/>
</dbReference>
<dbReference type="InterPro" id="IPR052048">
    <property type="entry name" value="ST_Response_Regulator"/>
</dbReference>
<comment type="caution">
    <text evidence="3">The sequence shown here is derived from an EMBL/GenBank/DDBJ whole genome shotgun (WGS) entry which is preliminary data.</text>
</comment>
<dbReference type="PROSITE" id="PS50110">
    <property type="entry name" value="RESPONSE_REGULATORY"/>
    <property type="match status" value="1"/>
</dbReference>
<sequence length="126" mass="13739">MIKLFLVDDQPSARRVLRQRLSLEADIRVVGEASTGEEAVELVPTLCPDIVLMDVAMPGMDGITATTELRHVCPQSAIVILSLYDDSATRRRAQSAGAVAFVAKDRVEELLLCTVRQAASDFRPPC</sequence>
<dbReference type="RefSeq" id="WP_008474825.1">
    <property type="nucleotide sequence ID" value="NZ_CAGS01000045.1"/>
</dbReference>
<dbReference type="GO" id="GO:0000160">
    <property type="term" value="P:phosphorelay signal transduction system"/>
    <property type="evidence" value="ECO:0007669"/>
    <property type="project" value="InterPro"/>
</dbReference>
<feature type="domain" description="Response regulatory" evidence="2">
    <location>
        <begin position="3"/>
        <end position="119"/>
    </location>
</feature>
<gene>
    <name evidence="3" type="ORF">NITHO_1390002</name>
</gene>
<dbReference type="PANTHER" id="PTHR43228:SF1">
    <property type="entry name" value="TWO-COMPONENT RESPONSE REGULATOR ARR22"/>
    <property type="match status" value="1"/>
</dbReference>
<dbReference type="OrthoDB" id="9790669at2"/>
<keyword evidence="1" id="KW-0597">Phosphoprotein</keyword>
<dbReference type="InterPro" id="IPR058245">
    <property type="entry name" value="NreC/VraR/RcsB-like_REC"/>
</dbReference>